<dbReference type="Proteomes" id="UP001175211">
    <property type="component" value="Unassembled WGS sequence"/>
</dbReference>
<organism evidence="2 3">
    <name type="scientific">Armillaria tabescens</name>
    <name type="common">Ringless honey mushroom</name>
    <name type="synonym">Agaricus tabescens</name>
    <dbReference type="NCBI Taxonomy" id="1929756"/>
    <lineage>
        <taxon>Eukaryota</taxon>
        <taxon>Fungi</taxon>
        <taxon>Dikarya</taxon>
        <taxon>Basidiomycota</taxon>
        <taxon>Agaricomycotina</taxon>
        <taxon>Agaricomycetes</taxon>
        <taxon>Agaricomycetidae</taxon>
        <taxon>Agaricales</taxon>
        <taxon>Marasmiineae</taxon>
        <taxon>Physalacriaceae</taxon>
        <taxon>Desarmillaria</taxon>
    </lineage>
</organism>
<keyword evidence="3" id="KW-1185">Reference proteome</keyword>
<evidence type="ECO:0000313" key="3">
    <source>
        <dbReference type="Proteomes" id="UP001175211"/>
    </source>
</evidence>
<dbReference type="AlphaFoldDB" id="A0AA39MIS5"/>
<name>A0AA39MIS5_ARMTA</name>
<comment type="caution">
    <text evidence="2">The sequence shown here is derived from an EMBL/GenBank/DDBJ whole genome shotgun (WGS) entry which is preliminary data.</text>
</comment>
<dbReference type="EMBL" id="JAUEPS010000166">
    <property type="protein sequence ID" value="KAK0434990.1"/>
    <property type="molecule type" value="Genomic_DNA"/>
</dbReference>
<gene>
    <name evidence="2" type="ORF">EV420DRAFT_1770804</name>
</gene>
<dbReference type="RefSeq" id="XP_060321847.1">
    <property type="nucleotide sequence ID" value="XM_060481083.1"/>
</dbReference>
<evidence type="ECO:0000313" key="2">
    <source>
        <dbReference type="EMBL" id="KAK0434990.1"/>
    </source>
</evidence>
<protein>
    <submittedName>
        <fullName evidence="2">Uncharacterized protein</fullName>
    </submittedName>
</protein>
<dbReference type="GeneID" id="85364631"/>
<feature type="region of interest" description="Disordered" evidence="1">
    <location>
        <begin position="77"/>
        <end position="109"/>
    </location>
</feature>
<sequence>MVAEDYRPPTPTTNLSDTMMDLNDFQTGAESDIIIDNPKPEPVVEGRGHRRKLIRKHLHDYLPSSNLETTRMSQYAEIKSPPSRHWQPPKVEEEQPSESDSELELDNKPAFTTTDPNIFGLFRQYKTLPSWGPEKTKTLIDVCDAPTFATATTGSTPALSIYGPHTASAMPTSIPSMAPSSSDSDSQWFALFLNATVCRLMIWFYSSTTKTLSDLNRLVHDGFR</sequence>
<proteinExistence type="predicted"/>
<reference evidence="2" key="1">
    <citation type="submission" date="2023-06" db="EMBL/GenBank/DDBJ databases">
        <authorList>
            <consortium name="Lawrence Berkeley National Laboratory"/>
            <person name="Ahrendt S."/>
            <person name="Sahu N."/>
            <person name="Indic B."/>
            <person name="Wong-Bajracharya J."/>
            <person name="Merenyi Z."/>
            <person name="Ke H.-M."/>
            <person name="Monk M."/>
            <person name="Kocsube S."/>
            <person name="Drula E."/>
            <person name="Lipzen A."/>
            <person name="Balint B."/>
            <person name="Henrissat B."/>
            <person name="Andreopoulos B."/>
            <person name="Martin F.M."/>
            <person name="Harder C.B."/>
            <person name="Rigling D."/>
            <person name="Ford K.L."/>
            <person name="Foster G.D."/>
            <person name="Pangilinan J."/>
            <person name="Papanicolaou A."/>
            <person name="Barry K."/>
            <person name="LaButti K."/>
            <person name="Viragh M."/>
            <person name="Koriabine M."/>
            <person name="Yan M."/>
            <person name="Riley R."/>
            <person name="Champramary S."/>
            <person name="Plett K.L."/>
            <person name="Tsai I.J."/>
            <person name="Slot J."/>
            <person name="Sipos G."/>
            <person name="Plett J."/>
            <person name="Nagy L.G."/>
            <person name="Grigoriev I.V."/>
        </authorList>
    </citation>
    <scope>NUCLEOTIDE SEQUENCE</scope>
    <source>
        <strain evidence="2">CCBAS 213</strain>
    </source>
</reference>
<feature type="compositionally biased region" description="Acidic residues" evidence="1">
    <location>
        <begin position="94"/>
        <end position="104"/>
    </location>
</feature>
<accession>A0AA39MIS5</accession>
<evidence type="ECO:0000256" key="1">
    <source>
        <dbReference type="SAM" id="MobiDB-lite"/>
    </source>
</evidence>